<dbReference type="AlphaFoldDB" id="A0A2P1P9K3"/>
<evidence type="ECO:0000256" key="1">
    <source>
        <dbReference type="ARBA" id="ARBA00009787"/>
    </source>
</evidence>
<dbReference type="GO" id="GO:1990238">
    <property type="term" value="F:double-stranded DNA endonuclease activity"/>
    <property type="evidence" value="ECO:0007669"/>
    <property type="project" value="TreeGrafter"/>
</dbReference>
<dbReference type="RefSeq" id="WP_106874786.1">
    <property type="nucleotide sequence ID" value="NZ_CP027845.1"/>
</dbReference>
<comment type="similarity">
    <text evidence="1">Belongs to the Rpn/YhgA-like nuclease family.</text>
</comment>
<dbReference type="NCBIfam" id="TIGR01784">
    <property type="entry name" value="T_den_put_tspse"/>
    <property type="match status" value="1"/>
</dbReference>
<dbReference type="GO" id="GO:0006310">
    <property type="term" value="P:DNA recombination"/>
    <property type="evidence" value="ECO:0007669"/>
    <property type="project" value="TreeGrafter"/>
</dbReference>
<dbReference type="InterPro" id="IPR010106">
    <property type="entry name" value="RpnA"/>
</dbReference>
<dbReference type="PANTHER" id="PTHR34611:SF2">
    <property type="entry name" value="INACTIVE RECOMBINATION-PROMOTING NUCLEASE-LIKE PROTEIN RPNE-RELATED"/>
    <property type="match status" value="1"/>
</dbReference>
<evidence type="ECO:0000313" key="3">
    <source>
        <dbReference type="EMBL" id="AVP87953.1"/>
    </source>
</evidence>
<dbReference type="PANTHER" id="PTHR34611">
    <property type="match status" value="1"/>
</dbReference>
<reference evidence="3 4" key="1">
    <citation type="submission" date="2018-03" db="EMBL/GenBank/DDBJ databases">
        <title>A gene transfer event suggests a long-term partnership between eustigmatophyte algae and a novel lineage of endosymbiotic bacteria.</title>
        <authorList>
            <person name="Yurchenko T."/>
            <person name="Sevcikova T."/>
            <person name="Pribyl P."/>
            <person name="El Karkouri K."/>
            <person name="Klimes V."/>
            <person name="Amaral R."/>
            <person name="Zbrankova V."/>
            <person name="Kim E."/>
            <person name="Raoult D."/>
            <person name="Santos L.M.A."/>
            <person name="Elias M."/>
        </authorList>
    </citation>
    <scope>NUCLEOTIDE SEQUENCE [LARGE SCALE GENOMIC DNA]</scope>
    <source>
        <strain evidence="3">CCALA 838</strain>
    </source>
</reference>
<name>A0A2P1P9K3_9RICK</name>
<dbReference type="InterPro" id="IPR051699">
    <property type="entry name" value="Rpn/YhgA-like_nuclease"/>
</dbReference>
<proteinExistence type="inferred from homology"/>
<accession>A0A2P1P9K3</accession>
<sequence>MRDKSKHRSNHDSFFKQSLAIPEVAREVIEMHLPETIRNKVDLNSLKQIPETFVEKSLQKQIVDVLFSCSTKENKETVFIYFLCEHQRTEDYWMAMRLLKYMLAICDRFRRENPDVKKLPLIYPLVFYNGIHPHNAPRHFYELFEFPEVAKSILEGPFALDDLTQIEDEKLKENMWGGTLLFFMKYVDIRNRLVDLVKEKRLTLKQIHASKNGEDFLYAILCYNGVEELEIGEQQNLLELLVDITDKETADNLMGTLAQKWFEEGIQKGEQKGRQEASKKFVCNMLKAGMDFDQISRITGLSVAEVKELGKADKK</sequence>
<organism evidence="3 4">
    <name type="scientific">Candidatus Phycorickettsia trachydisci</name>
    <dbReference type="NCBI Taxonomy" id="2115978"/>
    <lineage>
        <taxon>Bacteria</taxon>
        <taxon>Pseudomonadati</taxon>
        <taxon>Pseudomonadota</taxon>
        <taxon>Alphaproteobacteria</taxon>
        <taxon>Rickettsiales</taxon>
        <taxon>Rickettsiaceae</taxon>
        <taxon>Candidatus Phycorickettsia</taxon>
    </lineage>
</organism>
<dbReference type="EMBL" id="CP027845">
    <property type="protein sequence ID" value="AVP87953.1"/>
    <property type="molecule type" value="Genomic_DNA"/>
</dbReference>
<gene>
    <name evidence="3" type="ORF">phytr_10250</name>
</gene>
<keyword evidence="4" id="KW-1185">Reference proteome</keyword>
<dbReference type="Proteomes" id="UP000241762">
    <property type="component" value="Chromosome"/>
</dbReference>
<evidence type="ECO:0000313" key="4">
    <source>
        <dbReference type="Proteomes" id="UP000241762"/>
    </source>
</evidence>
<dbReference type="Pfam" id="PF04754">
    <property type="entry name" value="Transposase_31"/>
    <property type="match status" value="1"/>
</dbReference>
<evidence type="ECO:0000259" key="2">
    <source>
        <dbReference type="Pfam" id="PF04754"/>
    </source>
</evidence>
<dbReference type="KEGG" id="ptc:phytr_10250"/>
<protein>
    <submittedName>
        <fullName evidence="3">Transposase</fullName>
    </submittedName>
</protein>
<dbReference type="InterPro" id="IPR006842">
    <property type="entry name" value="Transposase_31"/>
</dbReference>
<dbReference type="OrthoDB" id="7160851at2"/>
<feature type="domain" description="Transposase (putative) YhgA-like" evidence="2">
    <location>
        <begin position="10"/>
        <end position="212"/>
    </location>
</feature>